<feature type="transmembrane region" description="Helical" evidence="1">
    <location>
        <begin position="42"/>
        <end position="64"/>
    </location>
</feature>
<evidence type="ECO:0000313" key="3">
    <source>
        <dbReference type="Proteomes" id="UP000267900"/>
    </source>
</evidence>
<dbReference type="RefSeq" id="WP_126912440.1">
    <property type="nucleotide sequence ID" value="NZ_CP034587.1"/>
</dbReference>
<keyword evidence="1" id="KW-0812">Transmembrane</keyword>
<reference evidence="2 3" key="1">
    <citation type="submission" date="2018-12" db="EMBL/GenBank/DDBJ databases">
        <title>The whole draft genome of Streptomyce luteoverticillatus CGMCC 15060.</title>
        <authorList>
            <person name="Feng Z."/>
            <person name="Chen G."/>
            <person name="Zhang J."/>
            <person name="Zhu H."/>
            <person name="Yu X."/>
            <person name="Zhang W."/>
            <person name="Zhang X."/>
        </authorList>
    </citation>
    <scope>NUCLEOTIDE SEQUENCE [LARGE SCALE GENOMIC DNA]</scope>
    <source>
        <strain evidence="2 3">CGMCC 15060</strain>
    </source>
</reference>
<keyword evidence="1" id="KW-0472">Membrane</keyword>
<evidence type="ECO:0000313" key="2">
    <source>
        <dbReference type="EMBL" id="AZQ69875.1"/>
    </source>
</evidence>
<gene>
    <name evidence="2" type="ORF">EKH77_00360</name>
</gene>
<proteinExistence type="predicted"/>
<evidence type="ECO:0000256" key="1">
    <source>
        <dbReference type="SAM" id="Phobius"/>
    </source>
</evidence>
<organism evidence="2 3">
    <name type="scientific">Streptomyces luteoverticillatus</name>
    <name type="common">Streptoverticillium luteoverticillatus</name>
    <dbReference type="NCBI Taxonomy" id="66425"/>
    <lineage>
        <taxon>Bacteria</taxon>
        <taxon>Bacillati</taxon>
        <taxon>Actinomycetota</taxon>
        <taxon>Actinomycetes</taxon>
        <taxon>Kitasatosporales</taxon>
        <taxon>Streptomycetaceae</taxon>
        <taxon>Streptomyces</taxon>
    </lineage>
</organism>
<dbReference type="EMBL" id="CP034587">
    <property type="protein sequence ID" value="AZQ69875.1"/>
    <property type="molecule type" value="Genomic_DNA"/>
</dbReference>
<accession>A0A3S9PBV3</accession>
<keyword evidence="3" id="KW-1185">Reference proteome</keyword>
<protein>
    <submittedName>
        <fullName evidence="2">Uncharacterized protein</fullName>
    </submittedName>
</protein>
<keyword evidence="1" id="KW-1133">Transmembrane helix</keyword>
<name>A0A3S9PBV3_STRLT</name>
<dbReference type="AlphaFoldDB" id="A0A3S9PBV3"/>
<dbReference type="OrthoDB" id="4774496at2"/>
<dbReference type="Proteomes" id="UP000267900">
    <property type="component" value="Chromosome"/>
</dbReference>
<sequence>MKYDVLQIIGAAVTVVFAQGLVRLVIHPDDRGLLGWLPGGFVPVLLAHAALVTAGVMLASRSYAQAKAAGRRE</sequence>